<keyword evidence="10 14" id="KW-0573">Peptidoglycan synthesis</keyword>
<dbReference type="GO" id="GO:0009252">
    <property type="term" value="P:peptidoglycan biosynthetic process"/>
    <property type="evidence" value="ECO:0007669"/>
    <property type="project" value="UniProtKB-UniRule"/>
</dbReference>
<protein>
    <recommendedName>
        <fullName evidence="3 14">UDP-N-acetylmuramate--L-alanine ligase</fullName>
        <ecNumber evidence="3 14">6.3.2.8</ecNumber>
    </recommendedName>
    <alternativeName>
        <fullName evidence="14">UDP-N-acetylmuramoyl-L-alanine synthetase</fullName>
    </alternativeName>
</protein>
<gene>
    <name evidence="14" type="primary">murC</name>
    <name evidence="18" type="ORF">A2782_00215</name>
</gene>
<comment type="caution">
    <text evidence="18">The sequence shown here is derived from an EMBL/GenBank/DDBJ whole genome shotgun (WGS) entry which is preliminary data.</text>
</comment>
<keyword evidence="8 14" id="KW-0067">ATP-binding</keyword>
<evidence type="ECO:0000256" key="1">
    <source>
        <dbReference type="ARBA" id="ARBA00004496"/>
    </source>
</evidence>
<dbReference type="GO" id="GO:0005737">
    <property type="term" value="C:cytoplasm"/>
    <property type="evidence" value="ECO:0007669"/>
    <property type="project" value="UniProtKB-SubCell"/>
</dbReference>
<dbReference type="Pfam" id="PF01225">
    <property type="entry name" value="Mur_ligase"/>
    <property type="match status" value="1"/>
</dbReference>
<evidence type="ECO:0000256" key="9">
    <source>
        <dbReference type="ARBA" id="ARBA00022960"/>
    </source>
</evidence>
<sequence length="467" mass="51201">MTSISPLHAKHIHFVGIKGVGMTALALCAKDLGIRVTGSDLEEVFVTDETLKKHGVPWVTGFHPVNIEADVDLVITTGAHGGLNNPEVIAARDKGIPVLTHAEALGEFTRGKDLITVAGVGGKTTTASMVSTLLSVAGRHPSFAVGVGDIKVLGTPGRYDKEGREFVTEADEFAISPGIDNRPRFTYQKPKVLIIPNIEHDHPDIYPTFEDAKRVFLEFINRVPKDGLLIACIDNANVRKLTKQTHVPVQTYGFSEGADYRIEKLEVGGGKLDFEVGSGRYTLKVPGRFNVLNATAAIVAGEFLGVTKSDLVKGVEAYTGCKRRIEKVGEVKGITVWDDYAHHPKELQAVLSALRDWYPQRRLVAVFQPHTYSRTKALFGDFAKAFGKADEVVIMDIYASARETDTLDVDSRKLAEEIKKYHDKVVYTEGQEKTVEYLAKNLQKGDVIVTLGAGDIFHMHKDLLGQI</sequence>
<evidence type="ECO:0000256" key="3">
    <source>
        <dbReference type="ARBA" id="ARBA00012211"/>
    </source>
</evidence>
<evidence type="ECO:0000313" key="19">
    <source>
        <dbReference type="Proteomes" id="UP000177967"/>
    </source>
</evidence>
<proteinExistence type="inferred from homology"/>
<keyword evidence="5 14" id="KW-0436">Ligase</keyword>
<accession>A0A1G1V1P3</accession>
<dbReference type="STRING" id="1797513.A2782_00215"/>
<keyword evidence="11 14" id="KW-0131">Cell cycle</keyword>
<evidence type="ECO:0000256" key="13">
    <source>
        <dbReference type="ARBA" id="ARBA00047833"/>
    </source>
</evidence>
<comment type="catalytic activity">
    <reaction evidence="13 14">
        <text>UDP-N-acetyl-alpha-D-muramate + L-alanine + ATP = UDP-N-acetyl-alpha-D-muramoyl-L-alanine + ADP + phosphate + H(+)</text>
        <dbReference type="Rhea" id="RHEA:23372"/>
        <dbReference type="ChEBI" id="CHEBI:15378"/>
        <dbReference type="ChEBI" id="CHEBI:30616"/>
        <dbReference type="ChEBI" id="CHEBI:43474"/>
        <dbReference type="ChEBI" id="CHEBI:57972"/>
        <dbReference type="ChEBI" id="CHEBI:70757"/>
        <dbReference type="ChEBI" id="CHEBI:83898"/>
        <dbReference type="ChEBI" id="CHEBI:456216"/>
        <dbReference type="EC" id="6.3.2.8"/>
    </reaction>
</comment>
<dbReference type="InterPro" id="IPR000713">
    <property type="entry name" value="Mur_ligase_N"/>
</dbReference>
<evidence type="ECO:0000256" key="6">
    <source>
        <dbReference type="ARBA" id="ARBA00022618"/>
    </source>
</evidence>
<dbReference type="EMBL" id="MHBW01000012">
    <property type="protein sequence ID" value="OGY09303.1"/>
    <property type="molecule type" value="Genomic_DNA"/>
</dbReference>
<dbReference type="Proteomes" id="UP000177967">
    <property type="component" value="Unassembled WGS sequence"/>
</dbReference>
<dbReference type="UniPathway" id="UPA00219"/>
<evidence type="ECO:0000256" key="8">
    <source>
        <dbReference type="ARBA" id="ARBA00022840"/>
    </source>
</evidence>
<evidence type="ECO:0000313" key="18">
    <source>
        <dbReference type="EMBL" id="OGY09303.1"/>
    </source>
</evidence>
<evidence type="ECO:0000256" key="7">
    <source>
        <dbReference type="ARBA" id="ARBA00022741"/>
    </source>
</evidence>
<evidence type="ECO:0000256" key="11">
    <source>
        <dbReference type="ARBA" id="ARBA00023306"/>
    </source>
</evidence>
<dbReference type="GO" id="GO:0008763">
    <property type="term" value="F:UDP-N-acetylmuramate-L-alanine ligase activity"/>
    <property type="evidence" value="ECO:0007669"/>
    <property type="project" value="UniProtKB-UniRule"/>
</dbReference>
<dbReference type="GO" id="GO:0005524">
    <property type="term" value="F:ATP binding"/>
    <property type="evidence" value="ECO:0007669"/>
    <property type="project" value="UniProtKB-UniRule"/>
</dbReference>
<dbReference type="SUPFAM" id="SSF51984">
    <property type="entry name" value="MurCD N-terminal domain"/>
    <property type="match status" value="1"/>
</dbReference>
<evidence type="ECO:0000256" key="4">
    <source>
        <dbReference type="ARBA" id="ARBA00022490"/>
    </source>
</evidence>
<evidence type="ECO:0000259" key="15">
    <source>
        <dbReference type="Pfam" id="PF01225"/>
    </source>
</evidence>
<reference evidence="18 19" key="1">
    <citation type="journal article" date="2016" name="Nat. Commun.">
        <title>Thousands of microbial genomes shed light on interconnected biogeochemical processes in an aquifer system.</title>
        <authorList>
            <person name="Anantharaman K."/>
            <person name="Brown C.T."/>
            <person name="Hug L.A."/>
            <person name="Sharon I."/>
            <person name="Castelle C.J."/>
            <person name="Probst A.J."/>
            <person name="Thomas B.C."/>
            <person name="Singh A."/>
            <person name="Wilkins M.J."/>
            <person name="Karaoz U."/>
            <person name="Brodie E.L."/>
            <person name="Williams K.H."/>
            <person name="Hubbard S.S."/>
            <person name="Banfield J.F."/>
        </authorList>
    </citation>
    <scope>NUCLEOTIDE SEQUENCE [LARGE SCALE GENOMIC DNA]</scope>
</reference>
<dbReference type="InterPro" id="IPR050061">
    <property type="entry name" value="MurCDEF_pg_biosynth"/>
</dbReference>
<keyword evidence="6 14" id="KW-0132">Cell division</keyword>
<dbReference type="Pfam" id="PF02875">
    <property type="entry name" value="Mur_ligase_C"/>
    <property type="match status" value="1"/>
</dbReference>
<dbReference type="Pfam" id="PF08245">
    <property type="entry name" value="Mur_ligase_M"/>
    <property type="match status" value="1"/>
</dbReference>
<feature type="domain" description="Mur ligase C-terminal" evidence="16">
    <location>
        <begin position="323"/>
        <end position="454"/>
    </location>
</feature>
<dbReference type="GO" id="GO:0071555">
    <property type="term" value="P:cell wall organization"/>
    <property type="evidence" value="ECO:0007669"/>
    <property type="project" value="UniProtKB-KW"/>
</dbReference>
<name>A0A1G1V1P3_9BACT</name>
<dbReference type="PANTHER" id="PTHR43445">
    <property type="entry name" value="UDP-N-ACETYLMURAMATE--L-ALANINE LIGASE-RELATED"/>
    <property type="match status" value="1"/>
</dbReference>
<dbReference type="InterPro" id="IPR013221">
    <property type="entry name" value="Mur_ligase_cen"/>
</dbReference>
<dbReference type="InterPro" id="IPR004101">
    <property type="entry name" value="Mur_ligase_C"/>
</dbReference>
<dbReference type="NCBIfam" id="TIGR01082">
    <property type="entry name" value="murC"/>
    <property type="match status" value="1"/>
</dbReference>
<dbReference type="InterPro" id="IPR036565">
    <property type="entry name" value="Mur-like_cat_sf"/>
</dbReference>
<evidence type="ECO:0000259" key="17">
    <source>
        <dbReference type="Pfam" id="PF08245"/>
    </source>
</evidence>
<comment type="subcellular location">
    <subcellularLocation>
        <location evidence="1 14">Cytoplasm</location>
    </subcellularLocation>
</comment>
<comment type="function">
    <text evidence="14">Cell wall formation.</text>
</comment>
<dbReference type="Gene3D" id="3.40.1190.10">
    <property type="entry name" value="Mur-like, catalytic domain"/>
    <property type="match status" value="1"/>
</dbReference>
<dbReference type="PANTHER" id="PTHR43445:SF3">
    <property type="entry name" value="UDP-N-ACETYLMURAMATE--L-ALANINE LIGASE"/>
    <property type="match status" value="1"/>
</dbReference>
<evidence type="ECO:0000256" key="14">
    <source>
        <dbReference type="HAMAP-Rule" id="MF_00046"/>
    </source>
</evidence>
<evidence type="ECO:0000256" key="12">
    <source>
        <dbReference type="ARBA" id="ARBA00023316"/>
    </source>
</evidence>
<dbReference type="Gene3D" id="3.90.190.20">
    <property type="entry name" value="Mur ligase, C-terminal domain"/>
    <property type="match status" value="1"/>
</dbReference>
<dbReference type="Gene3D" id="3.40.50.720">
    <property type="entry name" value="NAD(P)-binding Rossmann-like Domain"/>
    <property type="match status" value="1"/>
</dbReference>
<evidence type="ECO:0000256" key="10">
    <source>
        <dbReference type="ARBA" id="ARBA00022984"/>
    </source>
</evidence>
<feature type="domain" description="Mur ligase central" evidence="17">
    <location>
        <begin position="117"/>
        <end position="300"/>
    </location>
</feature>
<keyword evidence="7 14" id="KW-0547">Nucleotide-binding</keyword>
<keyword evidence="12 14" id="KW-0961">Cell wall biogenesis/degradation</keyword>
<evidence type="ECO:0000256" key="2">
    <source>
        <dbReference type="ARBA" id="ARBA00004752"/>
    </source>
</evidence>
<dbReference type="SUPFAM" id="SSF53623">
    <property type="entry name" value="MurD-like peptide ligases, catalytic domain"/>
    <property type="match status" value="1"/>
</dbReference>
<organism evidence="18 19">
    <name type="scientific">Candidatus Blackburnbacteria bacterium RIFCSPHIGHO2_01_FULL_43_15b</name>
    <dbReference type="NCBI Taxonomy" id="1797513"/>
    <lineage>
        <taxon>Bacteria</taxon>
        <taxon>Candidatus Blackburniibacteriota</taxon>
    </lineage>
</organism>
<dbReference type="EC" id="6.3.2.8" evidence="3 14"/>
<dbReference type="SUPFAM" id="SSF53244">
    <property type="entry name" value="MurD-like peptide ligases, peptide-binding domain"/>
    <property type="match status" value="1"/>
</dbReference>
<dbReference type="GO" id="GO:0008360">
    <property type="term" value="P:regulation of cell shape"/>
    <property type="evidence" value="ECO:0007669"/>
    <property type="project" value="UniProtKB-KW"/>
</dbReference>
<comment type="similarity">
    <text evidence="14">Belongs to the MurCDEF family.</text>
</comment>
<evidence type="ECO:0000256" key="5">
    <source>
        <dbReference type="ARBA" id="ARBA00022598"/>
    </source>
</evidence>
<keyword evidence="9 14" id="KW-0133">Cell shape</keyword>
<dbReference type="InterPro" id="IPR005758">
    <property type="entry name" value="UDP-N-AcMur_Ala_ligase_MurC"/>
</dbReference>
<dbReference type="InterPro" id="IPR036615">
    <property type="entry name" value="Mur_ligase_C_dom_sf"/>
</dbReference>
<feature type="binding site" evidence="14">
    <location>
        <begin position="119"/>
        <end position="125"/>
    </location>
    <ligand>
        <name>ATP</name>
        <dbReference type="ChEBI" id="CHEBI:30616"/>
    </ligand>
</feature>
<dbReference type="HAMAP" id="MF_00046">
    <property type="entry name" value="MurC"/>
    <property type="match status" value="1"/>
</dbReference>
<comment type="pathway">
    <text evidence="2 14">Cell wall biogenesis; peptidoglycan biosynthesis.</text>
</comment>
<evidence type="ECO:0000259" key="16">
    <source>
        <dbReference type="Pfam" id="PF02875"/>
    </source>
</evidence>
<dbReference type="GO" id="GO:0051301">
    <property type="term" value="P:cell division"/>
    <property type="evidence" value="ECO:0007669"/>
    <property type="project" value="UniProtKB-KW"/>
</dbReference>
<keyword evidence="4 14" id="KW-0963">Cytoplasm</keyword>
<feature type="domain" description="Mur ligase N-terminal catalytic" evidence="15">
    <location>
        <begin position="11"/>
        <end position="111"/>
    </location>
</feature>
<dbReference type="AlphaFoldDB" id="A0A1G1V1P3"/>